<dbReference type="EMBL" id="HBEO01032577">
    <property type="protein sequence ID" value="CAD8505403.1"/>
    <property type="molecule type" value="Transcribed_RNA"/>
</dbReference>
<evidence type="ECO:0008006" key="3">
    <source>
        <dbReference type="Google" id="ProtNLM"/>
    </source>
</evidence>
<accession>A0A7S0NC91</accession>
<feature type="transmembrane region" description="Helical" evidence="1">
    <location>
        <begin position="21"/>
        <end position="41"/>
    </location>
</feature>
<sequence length="345" mass="38392">MLELRQRGMQQERAVQDMTPTRSFLAILVISLSFLGVPHGATDHLVGDKIFKHSFPNTWLCVFVVVYLAMMGMVIASWFLAPVASLAAFLFLSVIHWGLGDTESDLVPLTLQPLEVLIRGSIPILLPSVLHQEAVSQIFSFLVGMHGDTSSVQSIVNGMSASMSFFIFGWAICFSYHLIEIVRYTNAKGVKDLKLTSKQTRHLISAVELASLTALCSLCPPLVSFMLYFCVWHSCRHILCVAASTFDNSRCIRALMKFGLHALPFTIATLLMAGVWYFKLEQTEWDQQGKQDSSTELKSTLKKFDALSQVIFVGLSAVTVPHMIVTELSMVRQRALEGNVDKVNQ</sequence>
<feature type="transmembrane region" description="Helical" evidence="1">
    <location>
        <begin position="258"/>
        <end position="278"/>
    </location>
</feature>
<proteinExistence type="inferred from homology"/>
<gene>
    <name evidence="2" type="ORF">HPHI1048_LOCUS22047</name>
</gene>
<protein>
    <recommendedName>
        <fullName evidence="3">Beta-carotene 15,15'-dioxygenase</fullName>
    </recommendedName>
</protein>
<dbReference type="Pfam" id="PF15461">
    <property type="entry name" value="BCD"/>
    <property type="match status" value="1"/>
</dbReference>
<feature type="transmembrane region" description="Helical" evidence="1">
    <location>
        <begin position="78"/>
        <end position="99"/>
    </location>
</feature>
<dbReference type="HAMAP" id="MF_02093">
    <property type="entry name" value="Beta_carotene_diox"/>
    <property type="match status" value="1"/>
</dbReference>
<keyword evidence="1" id="KW-1133">Transmembrane helix</keyword>
<feature type="transmembrane region" description="Helical" evidence="1">
    <location>
        <begin position="200"/>
        <end position="220"/>
    </location>
</feature>
<keyword evidence="1" id="KW-0812">Transmembrane</keyword>
<evidence type="ECO:0000256" key="1">
    <source>
        <dbReference type="SAM" id="Phobius"/>
    </source>
</evidence>
<feature type="transmembrane region" description="Helical" evidence="1">
    <location>
        <begin position="53"/>
        <end position="71"/>
    </location>
</feature>
<dbReference type="NCBIfam" id="TIGR03753">
    <property type="entry name" value="blh_monoox"/>
    <property type="match status" value="1"/>
</dbReference>
<dbReference type="InterPro" id="IPR022270">
    <property type="entry name" value="Blh_diox"/>
</dbReference>
<name>A0A7S0NC91_9CRYP</name>
<evidence type="ECO:0000313" key="2">
    <source>
        <dbReference type="EMBL" id="CAD8505403.1"/>
    </source>
</evidence>
<dbReference type="GO" id="GO:0016702">
    <property type="term" value="F:oxidoreductase activity, acting on single donors with incorporation of molecular oxygen, incorporation of two atoms of oxygen"/>
    <property type="evidence" value="ECO:0007669"/>
    <property type="project" value="InterPro"/>
</dbReference>
<keyword evidence="1" id="KW-0472">Membrane</keyword>
<feature type="transmembrane region" description="Helical" evidence="1">
    <location>
        <begin position="155"/>
        <end position="179"/>
    </location>
</feature>
<dbReference type="AlphaFoldDB" id="A0A7S0NC91"/>
<organism evidence="2">
    <name type="scientific">Hanusia phi</name>
    <dbReference type="NCBI Taxonomy" id="3032"/>
    <lineage>
        <taxon>Eukaryota</taxon>
        <taxon>Cryptophyceae</taxon>
        <taxon>Pyrenomonadales</taxon>
        <taxon>Geminigeraceae</taxon>
        <taxon>Hanusia</taxon>
    </lineage>
</organism>
<reference evidence="2" key="1">
    <citation type="submission" date="2021-01" db="EMBL/GenBank/DDBJ databases">
        <authorList>
            <person name="Corre E."/>
            <person name="Pelletier E."/>
            <person name="Niang G."/>
            <person name="Scheremetjew M."/>
            <person name="Finn R."/>
            <person name="Kale V."/>
            <person name="Holt S."/>
            <person name="Cochrane G."/>
            <person name="Meng A."/>
            <person name="Brown T."/>
            <person name="Cohen L."/>
        </authorList>
    </citation>
    <scope>NUCLEOTIDE SEQUENCE</scope>
    <source>
        <strain evidence="2">CCMP325</strain>
    </source>
</reference>